<dbReference type="InterPro" id="IPR044974">
    <property type="entry name" value="Disease_R_plants"/>
</dbReference>
<evidence type="ECO:0000313" key="2">
    <source>
        <dbReference type="Proteomes" id="UP000516437"/>
    </source>
</evidence>
<protein>
    <submittedName>
        <fullName evidence="1">Protein SUPPRESSOR OF npr1-1, CONSTITUTIVE 1</fullName>
    </submittedName>
</protein>
<dbReference type="PANTHER" id="PTHR11017:SF559">
    <property type="entry name" value="DISEASE RESISTANCE PROTEIN CHL1"/>
    <property type="match status" value="1"/>
</dbReference>
<evidence type="ECO:0000313" key="1">
    <source>
        <dbReference type="EMBL" id="KAB1227785.1"/>
    </source>
</evidence>
<proteinExistence type="predicted"/>
<keyword evidence="2" id="KW-1185">Reference proteome</keyword>
<reference evidence="1 2" key="1">
    <citation type="journal article" date="2019" name="Plant Biotechnol. J.">
        <title>The red bayberry genome and genetic basis of sex determination.</title>
        <authorList>
            <person name="Jia H.M."/>
            <person name="Jia H.J."/>
            <person name="Cai Q.L."/>
            <person name="Wang Y."/>
            <person name="Zhao H.B."/>
            <person name="Yang W.F."/>
            <person name="Wang G.Y."/>
            <person name="Li Y.H."/>
            <person name="Zhan D.L."/>
            <person name="Shen Y.T."/>
            <person name="Niu Q.F."/>
            <person name="Chang L."/>
            <person name="Qiu J."/>
            <person name="Zhao L."/>
            <person name="Xie H.B."/>
            <person name="Fu W.Y."/>
            <person name="Jin J."/>
            <person name="Li X.W."/>
            <person name="Jiao Y."/>
            <person name="Zhou C.C."/>
            <person name="Tu T."/>
            <person name="Chai C.Y."/>
            <person name="Gao J.L."/>
            <person name="Fan L.J."/>
            <person name="van de Weg E."/>
            <person name="Wang J.Y."/>
            <person name="Gao Z.S."/>
        </authorList>
    </citation>
    <scope>NUCLEOTIDE SEQUENCE [LARGE SCALE GENOMIC DNA]</scope>
    <source>
        <tissue evidence="1">Leaves</tissue>
    </source>
</reference>
<name>A0A6A1WR59_9ROSI</name>
<gene>
    <name evidence="1" type="ORF">CJ030_MR1G004491</name>
</gene>
<sequence>MKKLRILKIGNRDIQGNFCEIHDILSTLEWCGDPLKSLPTNELRLLELWGYPFQSLPTSFLPNNLVQLRMCHSRIKQLWMGCNVSLGNLKGIDLSGSEELIEILDFSGVPNLERLELQDCTSLSKVHCLSLAFCENLSILPSAICSSSTLRYLRLTGCTRLEKFPDLSGMQCLEYMEAIETAITDLPSPDLFPKSTMRIVVSGCKHLPLESKELRLSSRECSRTYDMESVFWFSWERFRYLRALRICYEVERGYYEMFHVGVGGNVLGEYLKDHVVDSMMTGTSFAREIPEWFKNKHTDSFPFMICTDVDYSRKWMGYALFIVYEVDECRGFNHMKAFNMEFKSHQMCPEVYCYDKFCCLFDTHKSGVSTTNLDLWVPHVSSLGLIGFWAFIPAWWFLENETTSNFDGERFINAVFSPELQFGCGDPNGCLNPGCSTRIKQLGVRLVYEDDASEFYSTFAPHGAMEEEDFYGTDTLNLITLFGILISIETPDQLEVSQDLYGIHVAYHDIKCKILFI</sequence>
<dbReference type="SUPFAM" id="SSF52058">
    <property type="entry name" value="L domain-like"/>
    <property type="match status" value="1"/>
</dbReference>
<dbReference type="PANTHER" id="PTHR11017">
    <property type="entry name" value="LEUCINE-RICH REPEAT-CONTAINING PROTEIN"/>
    <property type="match status" value="1"/>
</dbReference>
<dbReference type="InterPro" id="IPR032675">
    <property type="entry name" value="LRR_dom_sf"/>
</dbReference>
<comment type="caution">
    <text evidence="1">The sequence shown here is derived from an EMBL/GenBank/DDBJ whole genome shotgun (WGS) entry which is preliminary data.</text>
</comment>
<dbReference type="Gene3D" id="3.80.10.10">
    <property type="entry name" value="Ribonuclease Inhibitor"/>
    <property type="match status" value="1"/>
</dbReference>
<dbReference type="GO" id="GO:0006952">
    <property type="term" value="P:defense response"/>
    <property type="evidence" value="ECO:0007669"/>
    <property type="project" value="InterPro"/>
</dbReference>
<accession>A0A6A1WR59</accession>
<dbReference type="Proteomes" id="UP000516437">
    <property type="component" value="Chromosome 1"/>
</dbReference>
<dbReference type="OrthoDB" id="1733683at2759"/>
<organism evidence="1 2">
    <name type="scientific">Morella rubra</name>
    <name type="common">Chinese bayberry</name>
    <dbReference type="NCBI Taxonomy" id="262757"/>
    <lineage>
        <taxon>Eukaryota</taxon>
        <taxon>Viridiplantae</taxon>
        <taxon>Streptophyta</taxon>
        <taxon>Embryophyta</taxon>
        <taxon>Tracheophyta</taxon>
        <taxon>Spermatophyta</taxon>
        <taxon>Magnoliopsida</taxon>
        <taxon>eudicotyledons</taxon>
        <taxon>Gunneridae</taxon>
        <taxon>Pentapetalae</taxon>
        <taxon>rosids</taxon>
        <taxon>fabids</taxon>
        <taxon>Fagales</taxon>
        <taxon>Myricaceae</taxon>
        <taxon>Morella</taxon>
    </lineage>
</organism>
<dbReference type="EMBL" id="RXIC02000019">
    <property type="protein sequence ID" value="KAB1227785.1"/>
    <property type="molecule type" value="Genomic_DNA"/>
</dbReference>
<dbReference type="AlphaFoldDB" id="A0A6A1WR59"/>